<organism evidence="2 3">
    <name type="scientific">candidate division MSBL1 archaeon SCGC-AAA259E17</name>
    <dbReference type="NCBI Taxonomy" id="1698263"/>
    <lineage>
        <taxon>Archaea</taxon>
        <taxon>Methanobacteriati</taxon>
        <taxon>Methanobacteriota</taxon>
        <taxon>candidate division MSBL1</taxon>
    </lineage>
</organism>
<dbReference type="GO" id="GO:0006313">
    <property type="term" value="P:DNA transposition"/>
    <property type="evidence" value="ECO:0007669"/>
    <property type="project" value="InterPro"/>
</dbReference>
<dbReference type="Pfam" id="PF01609">
    <property type="entry name" value="DDE_Tnp_1"/>
    <property type="match status" value="1"/>
</dbReference>
<evidence type="ECO:0000313" key="3">
    <source>
        <dbReference type="Proteomes" id="UP000070373"/>
    </source>
</evidence>
<feature type="domain" description="Transposase IS4-like" evidence="1">
    <location>
        <begin position="170"/>
        <end position="323"/>
    </location>
</feature>
<dbReference type="InterPro" id="IPR002559">
    <property type="entry name" value="Transposase_11"/>
</dbReference>
<name>A0A133UDV5_9EURY</name>
<protein>
    <recommendedName>
        <fullName evidence="1">Transposase IS4-like domain-containing protein</fullName>
    </recommendedName>
</protein>
<dbReference type="GO" id="GO:0004803">
    <property type="term" value="F:transposase activity"/>
    <property type="evidence" value="ECO:0007669"/>
    <property type="project" value="InterPro"/>
</dbReference>
<accession>A0A133UDV5</accession>
<dbReference type="EMBL" id="LHXN01000056">
    <property type="protein sequence ID" value="KXA92383.1"/>
    <property type="molecule type" value="Genomic_DNA"/>
</dbReference>
<proteinExistence type="predicted"/>
<sequence>MKQINIEKINNGTLDDAVLRDFVFSFVEDMKESIFQRFYREKRSSKEKRFAEYLLVELVRTLLCMPPVTFYYVLKYEDDLRELLGLEKLKTIGNYDDFDRKRKYLKMHLNRIMKRNLKTEAGNFFVLDLTIGEADVNKLRKGEAVKKGLIDHEFLHSMTKGTVVGFQVAYLINLSKLSFEKLKIYSKHAEKKRIWEEMVNDELGTKQGNIKSVLADAGFFAYINYLDSARLRIIPVIKARSNCEEKLMVKLENCDSNLVWFGKKYRNQLEELLEEFEEILQKTMKWVENYDDFKDLRGKIEHIFKAAKMIFGMDEMHIYYRKHCFWKAFIILYMSSLLCQFIELNGININRAIPLLAQNRHFS</sequence>
<gene>
    <name evidence="2" type="ORF">AKJ64_03305</name>
</gene>
<keyword evidence="3" id="KW-1185">Reference proteome</keyword>
<dbReference type="Proteomes" id="UP000070373">
    <property type="component" value="Unassembled WGS sequence"/>
</dbReference>
<reference evidence="2 3" key="1">
    <citation type="journal article" date="2016" name="Sci. Rep.">
        <title>Metabolic traits of an uncultured archaeal lineage -MSBL1- from brine pools of the Red Sea.</title>
        <authorList>
            <person name="Mwirichia R."/>
            <person name="Alam I."/>
            <person name="Rashid M."/>
            <person name="Vinu M."/>
            <person name="Ba-Alawi W."/>
            <person name="Anthony Kamau A."/>
            <person name="Kamanda Ngugi D."/>
            <person name="Goker M."/>
            <person name="Klenk H.P."/>
            <person name="Bajic V."/>
            <person name="Stingl U."/>
        </authorList>
    </citation>
    <scope>NUCLEOTIDE SEQUENCE [LARGE SCALE GENOMIC DNA]</scope>
    <source>
        <strain evidence="2">SCGC-AAA259E17</strain>
    </source>
</reference>
<dbReference type="AlphaFoldDB" id="A0A133UDV5"/>
<evidence type="ECO:0000313" key="2">
    <source>
        <dbReference type="EMBL" id="KXA92383.1"/>
    </source>
</evidence>
<evidence type="ECO:0000259" key="1">
    <source>
        <dbReference type="Pfam" id="PF01609"/>
    </source>
</evidence>
<comment type="caution">
    <text evidence="2">The sequence shown here is derived from an EMBL/GenBank/DDBJ whole genome shotgun (WGS) entry which is preliminary data.</text>
</comment>
<dbReference type="GO" id="GO:0003677">
    <property type="term" value="F:DNA binding"/>
    <property type="evidence" value="ECO:0007669"/>
    <property type="project" value="InterPro"/>
</dbReference>